<organism evidence="1">
    <name type="scientific">uncultured Thermomicrobiales bacterium</name>
    <dbReference type="NCBI Taxonomy" id="1645740"/>
    <lineage>
        <taxon>Bacteria</taxon>
        <taxon>Pseudomonadati</taxon>
        <taxon>Thermomicrobiota</taxon>
        <taxon>Thermomicrobia</taxon>
        <taxon>Thermomicrobiales</taxon>
        <taxon>environmental samples</taxon>
    </lineage>
</organism>
<name>A0A6J4UPQ6_9BACT</name>
<dbReference type="PANTHER" id="PTHR39550">
    <property type="entry name" value="SLL0658 PROTEIN"/>
    <property type="match status" value="1"/>
</dbReference>
<protein>
    <recommendedName>
        <fullName evidence="2">DUF3368 domain-containing protein</fullName>
    </recommendedName>
</protein>
<evidence type="ECO:0000313" key="1">
    <source>
        <dbReference type="EMBL" id="CAA9555178.1"/>
    </source>
</evidence>
<accession>A0A6J4UPQ6</accession>
<dbReference type="EMBL" id="CADCWF010000131">
    <property type="protein sequence ID" value="CAA9555178.1"/>
    <property type="molecule type" value="Genomic_DNA"/>
</dbReference>
<sequence length="158" mass="16724">MPAVSDSSPLILFARINQLDLLQRVFERVIVPPAVWREVVEAVPGRAGAAEVRAAGWIRREASPPPSAMLAPLGAGEAEAIALALARHPNLPILLDDGPDCRAAKVAGLEVVGCVGILLLARTRGVVAAVRPHLLDLLAAGLYLRRNAADELLREIGE</sequence>
<proteinExistence type="predicted"/>
<dbReference type="PANTHER" id="PTHR39550:SF1">
    <property type="entry name" value="SLL0658 PROTEIN"/>
    <property type="match status" value="1"/>
</dbReference>
<dbReference type="Pfam" id="PF11848">
    <property type="entry name" value="DUF3368"/>
    <property type="match status" value="1"/>
</dbReference>
<dbReference type="AlphaFoldDB" id="A0A6J4UPQ6"/>
<gene>
    <name evidence="1" type="ORF">AVDCRST_MAG59-2096</name>
</gene>
<reference evidence="1" key="1">
    <citation type="submission" date="2020-02" db="EMBL/GenBank/DDBJ databases">
        <authorList>
            <person name="Meier V. D."/>
        </authorList>
    </citation>
    <scope>NUCLEOTIDE SEQUENCE</scope>
    <source>
        <strain evidence="1">AVDCRST_MAG59</strain>
    </source>
</reference>
<dbReference type="InterPro" id="IPR021799">
    <property type="entry name" value="PIN-like_prokaryotic"/>
</dbReference>
<evidence type="ECO:0008006" key="2">
    <source>
        <dbReference type="Google" id="ProtNLM"/>
    </source>
</evidence>